<evidence type="ECO:0000256" key="8">
    <source>
        <dbReference type="ARBA" id="ARBA00023002"/>
    </source>
</evidence>
<keyword evidence="15" id="KW-1185">Reference proteome</keyword>
<evidence type="ECO:0000256" key="13">
    <source>
        <dbReference type="SAM" id="MobiDB-lite"/>
    </source>
</evidence>
<evidence type="ECO:0000256" key="2">
    <source>
        <dbReference type="ARBA" id="ARBA00004167"/>
    </source>
</evidence>
<comment type="subcellular location">
    <subcellularLocation>
        <location evidence="2">Membrane</location>
        <topology evidence="2">Single-pass membrane protein</topology>
    </subcellularLocation>
</comment>
<evidence type="ECO:0000256" key="5">
    <source>
        <dbReference type="ARBA" id="ARBA00022692"/>
    </source>
</evidence>
<dbReference type="Proteomes" id="UP000230069">
    <property type="component" value="Unassembled WGS sequence"/>
</dbReference>
<dbReference type="GO" id="GO:0016705">
    <property type="term" value="F:oxidoreductase activity, acting on paired donors, with incorporation or reduction of molecular oxygen"/>
    <property type="evidence" value="ECO:0007669"/>
    <property type="project" value="InterPro"/>
</dbReference>
<dbReference type="Pfam" id="PF00067">
    <property type="entry name" value="p450"/>
    <property type="match status" value="1"/>
</dbReference>
<keyword evidence="9 11" id="KW-0408">Iron</keyword>
<dbReference type="STRING" id="218851.A0A2G5E4V0"/>
<keyword evidence="6 11" id="KW-0479">Metal-binding</keyword>
<dbReference type="OrthoDB" id="2789670at2759"/>
<keyword evidence="4 11" id="KW-0349">Heme</keyword>
<dbReference type="PANTHER" id="PTHR47944">
    <property type="entry name" value="CYTOCHROME P450 98A9"/>
    <property type="match status" value="1"/>
</dbReference>
<gene>
    <name evidence="14" type="ORF">AQUCO_01200166v1</name>
</gene>
<comment type="cofactor">
    <cofactor evidence="1 11">
        <name>heme</name>
        <dbReference type="ChEBI" id="CHEBI:30413"/>
    </cofactor>
</comment>
<dbReference type="EMBL" id="KZ305029">
    <property type="protein sequence ID" value="PIA50741.1"/>
    <property type="molecule type" value="Genomic_DNA"/>
</dbReference>
<dbReference type="InterPro" id="IPR036396">
    <property type="entry name" value="Cyt_P450_sf"/>
</dbReference>
<evidence type="ECO:0008006" key="16">
    <source>
        <dbReference type="Google" id="ProtNLM"/>
    </source>
</evidence>
<keyword evidence="8 12" id="KW-0560">Oxidoreductase</keyword>
<evidence type="ECO:0000313" key="15">
    <source>
        <dbReference type="Proteomes" id="UP000230069"/>
    </source>
</evidence>
<dbReference type="FunFam" id="1.10.630.10:FF:000097">
    <property type="entry name" value="Cytochrome P-450 19"/>
    <property type="match status" value="1"/>
</dbReference>
<dbReference type="PRINTS" id="PR00385">
    <property type="entry name" value="P450"/>
</dbReference>
<evidence type="ECO:0000256" key="6">
    <source>
        <dbReference type="ARBA" id="ARBA00022723"/>
    </source>
</evidence>
<dbReference type="PROSITE" id="PS00086">
    <property type="entry name" value="CYTOCHROME_P450"/>
    <property type="match status" value="1"/>
</dbReference>
<dbReference type="GO" id="GO:0004497">
    <property type="term" value="F:monooxygenase activity"/>
    <property type="evidence" value="ECO:0007669"/>
    <property type="project" value="UniProtKB-KW"/>
</dbReference>
<dbReference type="SUPFAM" id="SSF48264">
    <property type="entry name" value="Cytochrome P450"/>
    <property type="match status" value="1"/>
</dbReference>
<dbReference type="Gene3D" id="1.10.630.10">
    <property type="entry name" value="Cytochrome P450"/>
    <property type="match status" value="1"/>
</dbReference>
<evidence type="ECO:0000256" key="12">
    <source>
        <dbReference type="RuleBase" id="RU000461"/>
    </source>
</evidence>
<evidence type="ECO:0000256" key="4">
    <source>
        <dbReference type="ARBA" id="ARBA00022617"/>
    </source>
</evidence>
<dbReference type="PANTHER" id="PTHR47944:SF5">
    <property type="entry name" value="CYTOCHROME P450 71A1-LIKE"/>
    <property type="match status" value="1"/>
</dbReference>
<evidence type="ECO:0000313" key="14">
    <source>
        <dbReference type="EMBL" id="PIA50741.1"/>
    </source>
</evidence>
<evidence type="ECO:0000256" key="10">
    <source>
        <dbReference type="ARBA" id="ARBA00023136"/>
    </source>
</evidence>
<reference evidence="14 15" key="1">
    <citation type="submission" date="2017-09" db="EMBL/GenBank/DDBJ databases">
        <title>WGS assembly of Aquilegia coerulea Goldsmith.</title>
        <authorList>
            <person name="Hodges S."/>
            <person name="Kramer E."/>
            <person name="Nordborg M."/>
            <person name="Tomkins J."/>
            <person name="Borevitz J."/>
            <person name="Derieg N."/>
            <person name="Yan J."/>
            <person name="Mihaltcheva S."/>
            <person name="Hayes R.D."/>
            <person name="Rokhsar D."/>
        </authorList>
    </citation>
    <scope>NUCLEOTIDE SEQUENCE [LARGE SCALE GENOMIC DNA]</scope>
    <source>
        <strain evidence="15">cv. Goldsmith</strain>
    </source>
</reference>
<keyword evidence="10" id="KW-0472">Membrane</keyword>
<evidence type="ECO:0000256" key="9">
    <source>
        <dbReference type="ARBA" id="ARBA00023004"/>
    </source>
</evidence>
<feature type="region of interest" description="Disordered" evidence="13">
    <location>
        <begin position="1"/>
        <end position="22"/>
    </location>
</feature>
<organism evidence="14 15">
    <name type="scientific">Aquilegia coerulea</name>
    <name type="common">Rocky mountain columbine</name>
    <dbReference type="NCBI Taxonomy" id="218851"/>
    <lineage>
        <taxon>Eukaryota</taxon>
        <taxon>Viridiplantae</taxon>
        <taxon>Streptophyta</taxon>
        <taxon>Embryophyta</taxon>
        <taxon>Tracheophyta</taxon>
        <taxon>Spermatophyta</taxon>
        <taxon>Magnoliopsida</taxon>
        <taxon>Ranunculales</taxon>
        <taxon>Ranunculaceae</taxon>
        <taxon>Thalictroideae</taxon>
        <taxon>Aquilegia</taxon>
    </lineage>
</organism>
<proteinExistence type="inferred from homology"/>
<dbReference type="GO" id="GO:0005506">
    <property type="term" value="F:iron ion binding"/>
    <property type="evidence" value="ECO:0007669"/>
    <property type="project" value="InterPro"/>
</dbReference>
<dbReference type="GO" id="GO:0016020">
    <property type="term" value="C:membrane"/>
    <property type="evidence" value="ECO:0007669"/>
    <property type="project" value="UniProtKB-SubCell"/>
</dbReference>
<evidence type="ECO:0000256" key="7">
    <source>
        <dbReference type="ARBA" id="ARBA00022989"/>
    </source>
</evidence>
<dbReference type="GO" id="GO:0044550">
    <property type="term" value="P:secondary metabolite biosynthetic process"/>
    <property type="evidence" value="ECO:0007669"/>
    <property type="project" value="UniProtKB-ARBA"/>
</dbReference>
<comment type="similarity">
    <text evidence="3 12">Belongs to the cytochrome P450 family.</text>
</comment>
<dbReference type="AlphaFoldDB" id="A0A2G5E4V0"/>
<dbReference type="InterPro" id="IPR001128">
    <property type="entry name" value="Cyt_P450"/>
</dbReference>
<dbReference type="InterPro" id="IPR002401">
    <property type="entry name" value="Cyt_P450_E_grp-I"/>
</dbReference>
<keyword evidence="12" id="KW-0503">Monooxygenase</keyword>
<dbReference type="GO" id="GO:0020037">
    <property type="term" value="F:heme binding"/>
    <property type="evidence" value="ECO:0007669"/>
    <property type="project" value="InterPro"/>
</dbReference>
<evidence type="ECO:0000256" key="11">
    <source>
        <dbReference type="PIRSR" id="PIRSR602401-1"/>
    </source>
</evidence>
<feature type="binding site" description="axial binding residue" evidence="11">
    <location>
        <position position="433"/>
    </location>
    <ligand>
        <name>heme</name>
        <dbReference type="ChEBI" id="CHEBI:30413"/>
    </ligand>
    <ligandPart>
        <name>Fe</name>
        <dbReference type="ChEBI" id="CHEBI:18248"/>
    </ligandPart>
</feature>
<dbReference type="CDD" id="cd20618">
    <property type="entry name" value="CYP71_clan"/>
    <property type="match status" value="1"/>
</dbReference>
<evidence type="ECO:0000256" key="3">
    <source>
        <dbReference type="ARBA" id="ARBA00010617"/>
    </source>
</evidence>
<accession>A0A2G5E4V0</accession>
<dbReference type="PRINTS" id="PR00463">
    <property type="entry name" value="EP450I"/>
</dbReference>
<sequence>MVISKKVRERRNPPKRIPPGPKPWPIVGNLHQLSSLPHKSLHLLAQKYGEIMQLKYGSRTVVVASSPKMAEEFLKTHDNVFASRPPLASGKYTGYNYQDITWAPYGPHWRKGRKIYLTEIFTLKRLDSFESIRVEERLNFLSGIYAESGNPIVLRNHIRRYTLSSISRMVLSDKYFSDHKTDTSLVSISEFHEMIDEWMVLNGVLNIGDWIPWLRNFDLQGYVKRMKAVSDKFDAFYNYVIADHMAKKHLPGKNFVPKEMVDVLLQLSEDDIDPEVKLTLEAVKALVHDLMLGGTDTSGITIEWTIHEILRHPRVLATLREELDKVIGRERWVQENDFPQMPYLEAIIKETLRLHLPSPMLAPHFALEDCNVAGYDISKETIIFINSWSIGRHPDHWDDPYEFKPERFLQGSEINMTGQDFTLLPFGSGRRGCPGYTLALRLVRTTVGNMFHGFNWIFPEGMRSEDICMVERFGLTTCPEVPISIIPEPRLPIHLYK</sequence>
<dbReference type="InParanoid" id="A0A2G5E4V0"/>
<name>A0A2G5E4V0_AQUCA</name>
<dbReference type="InterPro" id="IPR017972">
    <property type="entry name" value="Cyt_P450_CS"/>
</dbReference>
<keyword evidence="5" id="KW-0812">Transmembrane</keyword>
<evidence type="ECO:0000256" key="1">
    <source>
        <dbReference type="ARBA" id="ARBA00001971"/>
    </source>
</evidence>
<protein>
    <recommendedName>
        <fullName evidence="16">Cytochrome P450</fullName>
    </recommendedName>
</protein>
<keyword evidence="7" id="KW-1133">Transmembrane helix</keyword>